<comment type="similarity">
    <text evidence="3 11">Belongs to the eIF-5A family.</text>
</comment>
<dbReference type="GO" id="GO:0003723">
    <property type="term" value="F:RNA binding"/>
    <property type="evidence" value="ECO:0007669"/>
    <property type="project" value="InterPro"/>
</dbReference>
<dbReference type="NCBIfam" id="TIGR00037">
    <property type="entry name" value="eIF_5A"/>
    <property type="match status" value="1"/>
</dbReference>
<dbReference type="GO" id="GO:0005737">
    <property type="term" value="C:cytoplasm"/>
    <property type="evidence" value="ECO:0007669"/>
    <property type="project" value="UniProtKB-SubCell"/>
</dbReference>
<dbReference type="SUPFAM" id="SSF50104">
    <property type="entry name" value="Translation proteins SH3-like domain"/>
    <property type="match status" value="1"/>
</dbReference>
<keyword evidence="5 11" id="KW-0963">Cytoplasm</keyword>
<evidence type="ECO:0000256" key="7">
    <source>
        <dbReference type="ARBA" id="ARBA00022917"/>
    </source>
</evidence>
<name>A0A075H5T3_9EURY</name>
<evidence type="ECO:0000256" key="10">
    <source>
        <dbReference type="ARBA" id="ARBA00032163"/>
    </source>
</evidence>
<dbReference type="InterPro" id="IPR022847">
    <property type="entry name" value="Transl_elong_IF5A_arc"/>
</dbReference>
<dbReference type="AlphaFoldDB" id="A0A075H5T3"/>
<evidence type="ECO:0000256" key="9">
    <source>
        <dbReference type="ARBA" id="ARBA00032030"/>
    </source>
</evidence>
<evidence type="ECO:0000313" key="13">
    <source>
        <dbReference type="EMBL" id="AIF09313.1"/>
    </source>
</evidence>
<dbReference type="NCBIfam" id="NF003076">
    <property type="entry name" value="PRK03999.1"/>
    <property type="match status" value="1"/>
</dbReference>
<gene>
    <name evidence="11" type="primary">eif5a</name>
</gene>
<evidence type="ECO:0000256" key="4">
    <source>
        <dbReference type="ARBA" id="ARBA00016327"/>
    </source>
</evidence>
<dbReference type="EMBL" id="KF900858">
    <property type="protein sequence ID" value="AIF09313.1"/>
    <property type="molecule type" value="Genomic_DNA"/>
</dbReference>
<dbReference type="Gene3D" id="2.40.50.140">
    <property type="entry name" value="Nucleic acid-binding proteins"/>
    <property type="match status" value="1"/>
</dbReference>
<keyword evidence="8 11" id="KW-0385">Hypusine</keyword>
<dbReference type="InterPro" id="IPR048670">
    <property type="entry name" value="IF5A-like_N"/>
</dbReference>
<evidence type="ECO:0000256" key="5">
    <source>
        <dbReference type="ARBA" id="ARBA00022490"/>
    </source>
</evidence>
<evidence type="ECO:0000256" key="3">
    <source>
        <dbReference type="ARBA" id="ARBA00006016"/>
    </source>
</evidence>
<dbReference type="InterPro" id="IPR014722">
    <property type="entry name" value="Rib_uL2_dom2"/>
</dbReference>
<sequence length="131" mass="14770">MTTTIQEIRSLKVGRYILVDDAPCRIVEYTTSKPGKHGEAKARIVAVGIFDGTKRSLVHPVKHKLHVPQVDNRKGQVLAHMGAEVQFMDLETWETFTIPMSDIPEEFRGSLEPGSEIRFLQAMGRRLVTRA</sequence>
<dbReference type="CDD" id="cd04467">
    <property type="entry name" value="S1_aIF5A"/>
    <property type="match status" value="1"/>
</dbReference>
<dbReference type="InterPro" id="IPR012340">
    <property type="entry name" value="NA-bd_OB-fold"/>
</dbReference>
<keyword evidence="7 11" id="KW-0648">Protein biosynthesis</keyword>
<dbReference type="HAMAP" id="MF_00085">
    <property type="entry name" value="eIF_5A"/>
    <property type="match status" value="1"/>
</dbReference>
<dbReference type="InterPro" id="IPR001884">
    <property type="entry name" value="IF5A-like"/>
</dbReference>
<evidence type="ECO:0000259" key="12">
    <source>
        <dbReference type="SMART" id="SM01376"/>
    </source>
</evidence>
<dbReference type="GO" id="GO:0003746">
    <property type="term" value="F:translation elongation factor activity"/>
    <property type="evidence" value="ECO:0007669"/>
    <property type="project" value="InterPro"/>
</dbReference>
<dbReference type="InterPro" id="IPR019769">
    <property type="entry name" value="Trans_elong_IF5A_hypusine_site"/>
</dbReference>
<reference evidence="13" key="1">
    <citation type="journal article" date="2014" name="Genome Biol. Evol.">
        <title>Pangenome evidence for extensive interdomain horizontal transfer affecting lineage core and shell genes in uncultured planktonic thaumarchaeota and euryarchaeota.</title>
        <authorList>
            <person name="Deschamps P."/>
            <person name="Zivanovic Y."/>
            <person name="Moreira D."/>
            <person name="Rodriguez-Valera F."/>
            <person name="Lopez-Garcia P."/>
        </authorList>
    </citation>
    <scope>NUCLEOTIDE SEQUENCE</scope>
</reference>
<evidence type="ECO:0000256" key="11">
    <source>
        <dbReference type="HAMAP-Rule" id="MF_00085"/>
    </source>
</evidence>
<dbReference type="InterPro" id="IPR008991">
    <property type="entry name" value="Translation_prot_SH3-like_sf"/>
</dbReference>
<keyword evidence="6 11" id="KW-0396">Initiation factor</keyword>
<evidence type="ECO:0000256" key="6">
    <source>
        <dbReference type="ARBA" id="ARBA00022540"/>
    </source>
</evidence>
<feature type="domain" description="Translation initiation factor 5A C-terminal" evidence="12">
    <location>
        <begin position="69"/>
        <end position="130"/>
    </location>
</feature>
<dbReference type="GO" id="GO:0003743">
    <property type="term" value="F:translation initiation factor activity"/>
    <property type="evidence" value="ECO:0007669"/>
    <property type="project" value="UniProtKB-UniRule"/>
</dbReference>
<organism evidence="13">
    <name type="scientific">uncultured marine group II/III euryarchaeote KM3_35_H09</name>
    <dbReference type="NCBI Taxonomy" id="1456439"/>
    <lineage>
        <taxon>Archaea</taxon>
        <taxon>Methanobacteriati</taxon>
        <taxon>Methanobacteriota</taxon>
        <taxon>environmental samples</taxon>
    </lineage>
</organism>
<proteinExistence type="inferred from homology"/>
<dbReference type="InterPro" id="IPR020189">
    <property type="entry name" value="IF5A_C"/>
</dbReference>
<dbReference type="GO" id="GO:0043022">
    <property type="term" value="F:ribosome binding"/>
    <property type="evidence" value="ECO:0007669"/>
    <property type="project" value="InterPro"/>
</dbReference>
<comment type="function">
    <text evidence="1 11">Functions by promoting the formation of the first peptide bond.</text>
</comment>
<dbReference type="SUPFAM" id="SSF50249">
    <property type="entry name" value="Nucleic acid-binding proteins"/>
    <property type="match status" value="1"/>
</dbReference>
<dbReference type="GO" id="GO:0045901">
    <property type="term" value="P:positive regulation of translational elongation"/>
    <property type="evidence" value="ECO:0007669"/>
    <property type="project" value="InterPro"/>
</dbReference>
<dbReference type="GO" id="GO:0045905">
    <property type="term" value="P:positive regulation of translational termination"/>
    <property type="evidence" value="ECO:0007669"/>
    <property type="project" value="InterPro"/>
</dbReference>
<comment type="subcellular location">
    <subcellularLocation>
        <location evidence="2 11">Cytoplasm</location>
    </subcellularLocation>
</comment>
<dbReference type="Pfam" id="PF21485">
    <property type="entry name" value="IF5A-like_N"/>
    <property type="match status" value="1"/>
</dbReference>
<dbReference type="PROSITE" id="PS00302">
    <property type="entry name" value="IF5A_HYPUSINE"/>
    <property type="match status" value="1"/>
</dbReference>
<dbReference type="FunFam" id="2.30.30.30:FF:000038">
    <property type="entry name" value="Translation initiation factor 5A"/>
    <property type="match status" value="1"/>
</dbReference>
<accession>A0A075H5T3</accession>
<dbReference type="PANTHER" id="PTHR11673">
    <property type="entry name" value="TRANSLATION INITIATION FACTOR 5A FAMILY MEMBER"/>
    <property type="match status" value="1"/>
</dbReference>
<dbReference type="SMART" id="SM01376">
    <property type="entry name" value="eIF-5a"/>
    <property type="match status" value="1"/>
</dbReference>
<evidence type="ECO:0000256" key="2">
    <source>
        <dbReference type="ARBA" id="ARBA00004496"/>
    </source>
</evidence>
<evidence type="ECO:0000256" key="1">
    <source>
        <dbReference type="ARBA" id="ARBA00003980"/>
    </source>
</evidence>
<protein>
    <recommendedName>
        <fullName evidence="4 11">Translation initiation factor 5A</fullName>
    </recommendedName>
    <alternativeName>
        <fullName evidence="10 11">Hypusine-containing protein</fullName>
    </alternativeName>
    <alternativeName>
        <fullName evidence="9 11">eIF-5A</fullName>
    </alternativeName>
</protein>
<evidence type="ECO:0000256" key="8">
    <source>
        <dbReference type="ARBA" id="ARBA00023071"/>
    </source>
</evidence>
<dbReference type="PIRSF" id="PIRSF003025">
    <property type="entry name" value="eIF5A"/>
    <property type="match status" value="1"/>
</dbReference>
<dbReference type="Gene3D" id="2.30.30.30">
    <property type="match status" value="1"/>
</dbReference>
<feature type="modified residue" description="Hypusine" evidence="11">
    <location>
        <position position="36"/>
    </location>
</feature>